<dbReference type="AlphaFoldDB" id="A0A0E9R1V5"/>
<organism evidence="1">
    <name type="scientific">Anguilla anguilla</name>
    <name type="common">European freshwater eel</name>
    <name type="synonym">Muraena anguilla</name>
    <dbReference type="NCBI Taxonomy" id="7936"/>
    <lineage>
        <taxon>Eukaryota</taxon>
        <taxon>Metazoa</taxon>
        <taxon>Chordata</taxon>
        <taxon>Craniata</taxon>
        <taxon>Vertebrata</taxon>
        <taxon>Euteleostomi</taxon>
        <taxon>Actinopterygii</taxon>
        <taxon>Neopterygii</taxon>
        <taxon>Teleostei</taxon>
        <taxon>Anguilliformes</taxon>
        <taxon>Anguillidae</taxon>
        <taxon>Anguilla</taxon>
    </lineage>
</organism>
<proteinExistence type="predicted"/>
<protein>
    <submittedName>
        <fullName evidence="1">Uncharacterized protein</fullName>
    </submittedName>
</protein>
<accession>A0A0E9R1V5</accession>
<reference evidence="1" key="1">
    <citation type="submission" date="2014-11" db="EMBL/GenBank/DDBJ databases">
        <authorList>
            <person name="Amaro Gonzalez C."/>
        </authorList>
    </citation>
    <scope>NUCLEOTIDE SEQUENCE</scope>
</reference>
<sequence>MHIVFNDSKVNSQVTLSSCLVLPSFGLCQWRTNNYLILTCFYLQTSLIQFWECALQPLYSTDLRKLYTFLSFPDLHCSLDTPKGSNLECAWFPQSQAYPGYVDPPKQCLYVVKQQRLSLAYANM</sequence>
<dbReference type="EMBL" id="GBXM01085406">
    <property type="protein sequence ID" value="JAH23171.1"/>
    <property type="molecule type" value="Transcribed_RNA"/>
</dbReference>
<evidence type="ECO:0000313" key="1">
    <source>
        <dbReference type="EMBL" id="JAH23171.1"/>
    </source>
</evidence>
<name>A0A0E9R1V5_ANGAN</name>
<reference evidence="1" key="2">
    <citation type="journal article" date="2015" name="Fish Shellfish Immunol.">
        <title>Early steps in the European eel (Anguilla anguilla)-Vibrio vulnificus interaction in the gills: Role of the RtxA13 toxin.</title>
        <authorList>
            <person name="Callol A."/>
            <person name="Pajuelo D."/>
            <person name="Ebbesson L."/>
            <person name="Teles M."/>
            <person name="MacKenzie S."/>
            <person name="Amaro C."/>
        </authorList>
    </citation>
    <scope>NUCLEOTIDE SEQUENCE</scope>
</reference>